<keyword evidence="2" id="KW-1185">Reference proteome</keyword>
<dbReference type="InterPro" id="IPR029069">
    <property type="entry name" value="HotDog_dom_sf"/>
</dbReference>
<reference evidence="1 2" key="1">
    <citation type="journal article" date="2017" name="Antonie Van Leeuwenhoek">
        <title>Rhizobium rhizosphaerae sp. nov., a novel species isolated from rice rhizosphere.</title>
        <authorList>
            <person name="Zhao J.J."/>
            <person name="Zhang J."/>
            <person name="Zhang R.J."/>
            <person name="Zhang C.W."/>
            <person name="Yin H.Q."/>
            <person name="Zhang X.X."/>
        </authorList>
    </citation>
    <scope>NUCLEOTIDE SEQUENCE [LARGE SCALE GENOMIC DNA]</scope>
    <source>
        <strain evidence="1 2">E3</strain>
    </source>
</reference>
<dbReference type="RefSeq" id="WP_008842959.1">
    <property type="nucleotide sequence ID" value="NZ_BAEN01000015.1"/>
</dbReference>
<sequence>MSEEFNLSEFVPHSGKMCLLDEIVDFGDGWLKAKVHIKPDSMFVEKQGVSAIIGIEYLAQAVAAYAGSKERKSGLKPKLGFLLGCRKYQSTTDYFPMGSILNIEVKLEMEADNGLNVFNAHLTGEGVQASAKLNVFQPADAEAFLKGVKQ</sequence>
<name>K6WXF3_9ALTE</name>
<dbReference type="Pfam" id="PF22817">
    <property type="entry name" value="ApeP-like"/>
    <property type="match status" value="1"/>
</dbReference>
<dbReference type="EMBL" id="BAEN01000015">
    <property type="protein sequence ID" value="GAC13139.1"/>
    <property type="molecule type" value="Genomic_DNA"/>
</dbReference>
<protein>
    <recommendedName>
        <fullName evidence="3">3-hydroxylacyl-ACP dehydratase</fullName>
    </recommendedName>
</protein>
<dbReference type="PIRSF" id="PIRSF020565">
    <property type="entry name" value="3Ho_Ac_ACP_DH_prd"/>
    <property type="match status" value="1"/>
</dbReference>
<comment type="caution">
    <text evidence="1">The sequence shown here is derived from an EMBL/GenBank/DDBJ whole genome shotgun (WGS) entry which is preliminary data.</text>
</comment>
<dbReference type="eggNOG" id="COG4706">
    <property type="taxonomic scope" value="Bacteria"/>
</dbReference>
<dbReference type="InterPro" id="IPR016776">
    <property type="entry name" value="ApeP-like_dehydratase"/>
</dbReference>
<evidence type="ECO:0008006" key="3">
    <source>
        <dbReference type="Google" id="ProtNLM"/>
    </source>
</evidence>
<dbReference type="Gene3D" id="3.10.129.10">
    <property type="entry name" value="Hotdog Thioesterase"/>
    <property type="match status" value="1"/>
</dbReference>
<evidence type="ECO:0000313" key="1">
    <source>
        <dbReference type="EMBL" id="GAC13139.1"/>
    </source>
</evidence>
<dbReference type="OrthoDB" id="9800188at2"/>
<dbReference type="SUPFAM" id="SSF54637">
    <property type="entry name" value="Thioesterase/thiol ester dehydrase-isomerase"/>
    <property type="match status" value="1"/>
</dbReference>
<organism evidence="1 2">
    <name type="scientific">Aliiglaciecola lipolytica E3</name>
    <dbReference type="NCBI Taxonomy" id="1127673"/>
    <lineage>
        <taxon>Bacteria</taxon>
        <taxon>Pseudomonadati</taxon>
        <taxon>Pseudomonadota</taxon>
        <taxon>Gammaproteobacteria</taxon>
        <taxon>Alteromonadales</taxon>
        <taxon>Alteromonadaceae</taxon>
        <taxon>Aliiglaciecola</taxon>
    </lineage>
</organism>
<dbReference type="Proteomes" id="UP000006334">
    <property type="component" value="Unassembled WGS sequence"/>
</dbReference>
<evidence type="ECO:0000313" key="2">
    <source>
        <dbReference type="Proteomes" id="UP000006334"/>
    </source>
</evidence>
<proteinExistence type="predicted"/>
<gene>
    <name evidence="1" type="ORF">GLIP_0493</name>
</gene>
<dbReference type="AlphaFoldDB" id="K6WXF3"/>
<accession>K6WXF3</accession>
<dbReference type="STRING" id="1127673.GLIP_0493"/>